<reference evidence="6 7" key="1">
    <citation type="submission" date="2019-03" db="EMBL/GenBank/DDBJ databases">
        <title>Sequencing the genomes of 1000 actinobacteria strains.</title>
        <authorList>
            <person name="Klenk H.-P."/>
        </authorList>
    </citation>
    <scope>NUCLEOTIDE SEQUENCE [LARGE SCALE GENOMIC DNA]</scope>
    <source>
        <strain evidence="6 7">DSM 43805</strain>
    </source>
</reference>
<accession>A0A4R6J990</accession>
<dbReference type="PANTHER" id="PTHR44196:SF1">
    <property type="entry name" value="DEHYDROGENASE_REDUCTASE SDR FAMILY MEMBER 7B"/>
    <property type="match status" value="1"/>
</dbReference>
<dbReference type="SUPFAM" id="SSF51735">
    <property type="entry name" value="NAD(P)-binding Rossmann-fold domains"/>
    <property type="match status" value="1"/>
</dbReference>
<feature type="compositionally biased region" description="Pro residues" evidence="4">
    <location>
        <begin position="310"/>
        <end position="320"/>
    </location>
</feature>
<dbReference type="InterPro" id="IPR036291">
    <property type="entry name" value="NAD(P)-bd_dom_sf"/>
</dbReference>
<evidence type="ECO:0000313" key="7">
    <source>
        <dbReference type="Proteomes" id="UP000294901"/>
    </source>
</evidence>
<dbReference type="Pfam" id="PF00106">
    <property type="entry name" value="adh_short"/>
    <property type="match status" value="1"/>
</dbReference>
<gene>
    <name evidence="6" type="ORF">C8E87_7638</name>
</gene>
<dbReference type="SMART" id="SM00822">
    <property type="entry name" value="PKS_KR"/>
    <property type="match status" value="1"/>
</dbReference>
<evidence type="ECO:0000256" key="2">
    <source>
        <dbReference type="ARBA" id="ARBA00023002"/>
    </source>
</evidence>
<feature type="compositionally biased region" description="Pro residues" evidence="4">
    <location>
        <begin position="288"/>
        <end position="300"/>
    </location>
</feature>
<dbReference type="PRINTS" id="PR00081">
    <property type="entry name" value="GDHRDH"/>
</dbReference>
<dbReference type="InterPro" id="IPR057326">
    <property type="entry name" value="KR_dom"/>
</dbReference>
<evidence type="ECO:0000256" key="3">
    <source>
        <dbReference type="RuleBase" id="RU000363"/>
    </source>
</evidence>
<organism evidence="6 7">
    <name type="scientific">Paractinoplanes brasiliensis</name>
    <dbReference type="NCBI Taxonomy" id="52695"/>
    <lineage>
        <taxon>Bacteria</taxon>
        <taxon>Bacillati</taxon>
        <taxon>Actinomycetota</taxon>
        <taxon>Actinomycetes</taxon>
        <taxon>Micromonosporales</taxon>
        <taxon>Micromonosporaceae</taxon>
        <taxon>Paractinoplanes</taxon>
    </lineage>
</organism>
<proteinExistence type="inferred from homology"/>
<dbReference type="PRINTS" id="PR00080">
    <property type="entry name" value="SDRFAMILY"/>
</dbReference>
<evidence type="ECO:0000259" key="5">
    <source>
        <dbReference type="SMART" id="SM00822"/>
    </source>
</evidence>
<dbReference type="GO" id="GO:0016020">
    <property type="term" value="C:membrane"/>
    <property type="evidence" value="ECO:0007669"/>
    <property type="project" value="TreeGrafter"/>
</dbReference>
<dbReference type="OrthoDB" id="4690547at2"/>
<evidence type="ECO:0000313" key="6">
    <source>
        <dbReference type="EMBL" id="TDO32190.1"/>
    </source>
</evidence>
<evidence type="ECO:0000256" key="4">
    <source>
        <dbReference type="SAM" id="MobiDB-lite"/>
    </source>
</evidence>
<comment type="similarity">
    <text evidence="1 3">Belongs to the short-chain dehydrogenases/reductases (SDR) family.</text>
</comment>
<evidence type="ECO:0000256" key="1">
    <source>
        <dbReference type="ARBA" id="ARBA00006484"/>
    </source>
</evidence>
<keyword evidence="2" id="KW-0560">Oxidoreductase</keyword>
<sequence length="354" mass="36541">MTDPYRFAGRTAVLTGAASGIGEQLAYGLAQRGSHLVLVDVDAERLEPVVARIRAAHPALEVTPLIADLSDRAQATGVAERVLAAHPTIGLLINNAGIALGGRFDQVSVEQFEQVMNVNFRAPMLLIHALLPALTATPGSHIVNMSSLFGLISPYGQSAYSASKFALRGLSQVLRAELAENGVGVTTVHPGGIRTRIAQSALVGTGVPAADREPHQRIFDALLTYPPSKAAEQILNAVTRRKARLLIASSAKLPDLLARLAPVGHARIMQAITNTLTHRSRTPSPAAAVPPSPSSPPTDTRPPAASTAPSSPPSTTPPPSASAAPSSLTTTPSSSGSTDMPVAPAGEPSAEGGR</sequence>
<dbReference type="GO" id="GO:0016491">
    <property type="term" value="F:oxidoreductase activity"/>
    <property type="evidence" value="ECO:0007669"/>
    <property type="project" value="UniProtKB-KW"/>
</dbReference>
<dbReference type="PROSITE" id="PS00061">
    <property type="entry name" value="ADH_SHORT"/>
    <property type="match status" value="1"/>
</dbReference>
<dbReference type="Proteomes" id="UP000294901">
    <property type="component" value="Unassembled WGS sequence"/>
</dbReference>
<dbReference type="PANTHER" id="PTHR44196">
    <property type="entry name" value="DEHYDROGENASE/REDUCTASE SDR FAMILY MEMBER 7B"/>
    <property type="match status" value="1"/>
</dbReference>
<keyword evidence="7" id="KW-1185">Reference proteome</keyword>
<dbReference type="EMBL" id="SNWR01000002">
    <property type="protein sequence ID" value="TDO32190.1"/>
    <property type="molecule type" value="Genomic_DNA"/>
</dbReference>
<feature type="region of interest" description="Disordered" evidence="4">
    <location>
        <begin position="275"/>
        <end position="354"/>
    </location>
</feature>
<dbReference type="InterPro" id="IPR002347">
    <property type="entry name" value="SDR_fam"/>
</dbReference>
<name>A0A4R6J990_9ACTN</name>
<dbReference type="Gene3D" id="3.40.50.720">
    <property type="entry name" value="NAD(P)-binding Rossmann-like Domain"/>
    <property type="match status" value="1"/>
</dbReference>
<protein>
    <submittedName>
        <fullName evidence="6">Short-subunit dehydrogenase</fullName>
    </submittedName>
</protein>
<feature type="domain" description="Ketoreductase" evidence="5">
    <location>
        <begin position="10"/>
        <end position="196"/>
    </location>
</feature>
<dbReference type="AlphaFoldDB" id="A0A4R6J990"/>
<dbReference type="InterPro" id="IPR020904">
    <property type="entry name" value="Sc_DH/Rdtase_CS"/>
</dbReference>
<comment type="caution">
    <text evidence="6">The sequence shown here is derived from an EMBL/GenBank/DDBJ whole genome shotgun (WGS) entry which is preliminary data.</text>
</comment>
<feature type="compositionally biased region" description="Low complexity" evidence="4">
    <location>
        <begin position="321"/>
        <end position="338"/>
    </location>
</feature>